<keyword evidence="1" id="KW-0812">Transmembrane</keyword>
<accession>U3TE28</accession>
<reference evidence="2 3" key="1">
    <citation type="journal article" date="2013" name="Appl. Environ. Microbiol.">
        <title>Variation of the Virus-Related Elements within Syntenic Genomes of the Hyperthermophilic Archaeon Aeropyrum.</title>
        <authorList>
            <person name="Daifuku T."/>
            <person name="Yoshida T."/>
            <person name="Kitamura T."/>
            <person name="Kawaichi S."/>
            <person name="Inoue T."/>
            <person name="Nomura K."/>
            <person name="Yoshida Y."/>
            <person name="Kuno S."/>
            <person name="Sako Y."/>
        </authorList>
    </citation>
    <scope>NUCLEOTIDE SEQUENCE [LARGE SCALE GENOMIC DNA]</scope>
    <source>
        <strain evidence="2 3">SY1</strain>
    </source>
</reference>
<dbReference type="EMBL" id="AP012489">
    <property type="protein sequence ID" value="BAN90290.1"/>
    <property type="molecule type" value="Genomic_DNA"/>
</dbReference>
<dbReference type="GeneID" id="17110203"/>
<proteinExistence type="predicted"/>
<feature type="transmembrane region" description="Helical" evidence="1">
    <location>
        <begin position="182"/>
        <end position="214"/>
    </location>
</feature>
<dbReference type="OrthoDB" id="381526at2157"/>
<evidence type="ECO:0000313" key="3">
    <source>
        <dbReference type="Proteomes" id="UP000016887"/>
    </source>
</evidence>
<evidence type="ECO:0000256" key="1">
    <source>
        <dbReference type="SAM" id="Phobius"/>
    </source>
</evidence>
<keyword evidence="3" id="KW-1185">Reference proteome</keyword>
<feature type="transmembrane region" description="Helical" evidence="1">
    <location>
        <begin position="21"/>
        <end position="39"/>
    </location>
</feature>
<gene>
    <name evidence="2" type="ORF">ACAM_0821</name>
</gene>
<feature type="transmembrane region" description="Helical" evidence="1">
    <location>
        <begin position="154"/>
        <end position="170"/>
    </location>
</feature>
<feature type="transmembrane region" description="Helical" evidence="1">
    <location>
        <begin position="94"/>
        <end position="115"/>
    </location>
</feature>
<dbReference type="RefSeq" id="WP_022541563.1">
    <property type="nucleotide sequence ID" value="NC_022521.1"/>
</dbReference>
<sequence>MESLVGSSRWLDALRVLSLEWLRIAVPVLLGVYLAELIFNRVLFRVIIFIPYGEAQDVVGSLITASGVTAVNLSVLASLATLLSLPLYMDRFRYVPLVIAAFYFFDYLGIARLYWTLPLLSAYILAVDPRRVAEALFLGGLALNSMIVSPELDTALNIAWLVLPLTYLAAVRRLHTPKGKTLILVSAATLLSLLLAAGNTYITGQILVFAMKLLSPWLLPPAIILYSLTGSPGLLGVLMTGPGVQISSQVLVVSSLYLLELNKRRWEAV</sequence>
<dbReference type="eggNOG" id="arCOG06093">
    <property type="taxonomic scope" value="Archaea"/>
</dbReference>
<name>U3TE28_9CREN</name>
<dbReference type="Proteomes" id="UP000016887">
    <property type="component" value="Chromosome"/>
</dbReference>
<organism evidence="2 3">
    <name type="scientific">Aeropyrum camini SY1 = JCM 12091</name>
    <dbReference type="NCBI Taxonomy" id="1198449"/>
    <lineage>
        <taxon>Archaea</taxon>
        <taxon>Thermoproteota</taxon>
        <taxon>Thermoprotei</taxon>
        <taxon>Desulfurococcales</taxon>
        <taxon>Desulfurococcaceae</taxon>
        <taxon>Aeropyrum</taxon>
    </lineage>
</organism>
<keyword evidence="1" id="KW-0472">Membrane</keyword>
<evidence type="ECO:0000313" key="2">
    <source>
        <dbReference type="EMBL" id="BAN90290.1"/>
    </source>
</evidence>
<feature type="transmembrane region" description="Helical" evidence="1">
    <location>
        <begin position="59"/>
        <end position="82"/>
    </location>
</feature>
<keyword evidence="1" id="KW-1133">Transmembrane helix</keyword>
<dbReference type="STRING" id="1198449.ACAM_0821"/>
<dbReference type="KEGG" id="acj:ACAM_0821"/>
<protein>
    <submittedName>
        <fullName evidence="2">Uncharacterized protein</fullName>
    </submittedName>
</protein>
<dbReference type="AlphaFoldDB" id="U3TE28"/>